<reference evidence="3" key="1">
    <citation type="submission" date="2017-01" db="EMBL/GenBank/DDBJ databases">
        <title>Genome sequence of Rouxiella sp. ERMR1:05.</title>
        <authorList>
            <person name="Kumar R."/>
            <person name="Singh D."/>
            <person name="Kumar S."/>
        </authorList>
    </citation>
    <scope>NUCLEOTIDE SEQUENCE [LARGE SCALE GENOMIC DNA]</scope>
    <source>
        <strain evidence="3">ERMR1:05</strain>
    </source>
</reference>
<dbReference type="AlphaFoldDB" id="A0A2L1UU62"/>
<keyword evidence="3" id="KW-1185">Reference proteome</keyword>
<proteinExistence type="predicted"/>
<name>A0A2L1UU62_9GAMM</name>
<dbReference type="RefSeq" id="WP_104923813.1">
    <property type="nucleotide sequence ID" value="NZ_CP019062.1"/>
</dbReference>
<feature type="chain" id="PRO_5014675716" description="Organic solvent tolerance-like N-terminal domain-containing protein" evidence="1">
    <location>
        <begin position="19"/>
        <end position="179"/>
    </location>
</feature>
<protein>
    <recommendedName>
        <fullName evidence="4">Organic solvent tolerance-like N-terminal domain-containing protein</fullName>
    </recommendedName>
</protein>
<evidence type="ECO:0000256" key="1">
    <source>
        <dbReference type="SAM" id="SignalP"/>
    </source>
</evidence>
<evidence type="ECO:0008006" key="4">
    <source>
        <dbReference type="Google" id="ProtNLM"/>
    </source>
</evidence>
<evidence type="ECO:0000313" key="2">
    <source>
        <dbReference type="EMBL" id="AVF36404.1"/>
    </source>
</evidence>
<sequence>MKSWLLPLMLLVPLCSQAASTPKEIQARFSQFKVGDKTICLDDVTYANNNKMKVIENGFVVSKRKNVLIYQSNTLFLLGNEVTVNIKAVIESKMGKTSFSNQFKQAMILVDGMDDPARAGEKAKIIQSFEDVISDKHNETPYSSVALTEKGYIITQVESHSTTISECYVTPYKKAETAK</sequence>
<dbReference type="KEGG" id="rox:BV494_16370"/>
<dbReference type="EMBL" id="CP019062">
    <property type="protein sequence ID" value="AVF36404.1"/>
    <property type="molecule type" value="Genomic_DNA"/>
</dbReference>
<keyword evidence="1" id="KW-0732">Signal</keyword>
<feature type="signal peptide" evidence="1">
    <location>
        <begin position="1"/>
        <end position="18"/>
    </location>
</feature>
<organism evidence="2 3">
    <name type="scientific">Rahnella sikkimica</name>
    <dbReference type="NCBI Taxonomy" id="1805933"/>
    <lineage>
        <taxon>Bacteria</taxon>
        <taxon>Pseudomonadati</taxon>
        <taxon>Pseudomonadota</taxon>
        <taxon>Gammaproteobacteria</taxon>
        <taxon>Enterobacterales</taxon>
        <taxon>Yersiniaceae</taxon>
        <taxon>Rahnella</taxon>
    </lineage>
</organism>
<dbReference type="OrthoDB" id="6504076at2"/>
<accession>A0A2L1UU62</accession>
<dbReference type="Proteomes" id="UP000239197">
    <property type="component" value="Chromosome"/>
</dbReference>
<evidence type="ECO:0000313" key="3">
    <source>
        <dbReference type="Proteomes" id="UP000239197"/>
    </source>
</evidence>
<gene>
    <name evidence="2" type="ORF">BV494_16370</name>
</gene>